<accession>A0A0G0L7Z7</accession>
<evidence type="ECO:0000259" key="2">
    <source>
        <dbReference type="PROSITE" id="PS50853"/>
    </source>
</evidence>
<dbReference type="Gene3D" id="2.60.40.10">
    <property type="entry name" value="Immunoglobulins"/>
    <property type="match status" value="1"/>
</dbReference>
<proteinExistence type="predicted"/>
<feature type="transmembrane region" description="Helical" evidence="1">
    <location>
        <begin position="187"/>
        <end position="203"/>
    </location>
</feature>
<evidence type="ECO:0000313" key="3">
    <source>
        <dbReference type="EMBL" id="KKQ48801.1"/>
    </source>
</evidence>
<evidence type="ECO:0000256" key="1">
    <source>
        <dbReference type="SAM" id="Phobius"/>
    </source>
</evidence>
<dbReference type="CDD" id="cd00063">
    <property type="entry name" value="FN3"/>
    <property type="match status" value="1"/>
</dbReference>
<keyword evidence="1" id="KW-1133">Transmembrane helix</keyword>
<dbReference type="Proteomes" id="UP000034231">
    <property type="component" value="Unassembled WGS sequence"/>
</dbReference>
<feature type="domain" description="Fibronectin type-III" evidence="2">
    <location>
        <begin position="36"/>
        <end position="129"/>
    </location>
</feature>
<keyword evidence="1" id="KW-0472">Membrane</keyword>
<dbReference type="SMART" id="SM00060">
    <property type="entry name" value="FN3"/>
    <property type="match status" value="1"/>
</dbReference>
<dbReference type="AlphaFoldDB" id="A0A0G0L7Z7"/>
<protein>
    <recommendedName>
        <fullName evidence="2">Fibronectin type-III domain-containing protein</fullName>
    </recommendedName>
</protein>
<sequence>MKRITIAILLLLFSYFFVSPQLFGVTSAVECEDNKPKGRPILTSAVPGEESVTLTWIEGQGPITHYLVAYGRTNTEVEYGNPYIGSQGTTTYTVESLTKGVKYYFKIRPVNGCRTGSFSNKLPATPGQKTATDLVTSKSVINKPNLSLYKPVLGESVSKTSTAEGEAKTLIVAATNSGQSPKCTTCMGWQFLIVEIMLLILYFSLAKRFKFLKQIYSILIPIIMYVAFWKINQGCSLNDFSCKYYIPLNVISFMLVLIVYKNKYMKLIKTGSNKK</sequence>
<dbReference type="PROSITE" id="PS50853">
    <property type="entry name" value="FN3"/>
    <property type="match status" value="1"/>
</dbReference>
<comment type="caution">
    <text evidence="3">The sequence shown here is derived from an EMBL/GenBank/DDBJ whole genome shotgun (WGS) entry which is preliminary data.</text>
</comment>
<dbReference type="SUPFAM" id="SSF49265">
    <property type="entry name" value="Fibronectin type III"/>
    <property type="match status" value="1"/>
</dbReference>
<evidence type="ECO:0000313" key="4">
    <source>
        <dbReference type="Proteomes" id="UP000034231"/>
    </source>
</evidence>
<dbReference type="InterPro" id="IPR003961">
    <property type="entry name" value="FN3_dom"/>
</dbReference>
<dbReference type="Pfam" id="PF00041">
    <property type="entry name" value="fn3"/>
    <property type="match status" value="1"/>
</dbReference>
<dbReference type="InterPro" id="IPR036116">
    <property type="entry name" value="FN3_sf"/>
</dbReference>
<feature type="transmembrane region" description="Helical" evidence="1">
    <location>
        <begin position="215"/>
        <end position="232"/>
    </location>
</feature>
<keyword evidence="1" id="KW-0812">Transmembrane</keyword>
<dbReference type="EMBL" id="LBTX01000024">
    <property type="protein sequence ID" value="KKQ48801.1"/>
    <property type="molecule type" value="Genomic_DNA"/>
</dbReference>
<feature type="transmembrane region" description="Helical" evidence="1">
    <location>
        <begin position="244"/>
        <end position="260"/>
    </location>
</feature>
<reference evidence="3 4" key="1">
    <citation type="journal article" date="2015" name="Nature">
        <title>rRNA introns, odd ribosomes, and small enigmatic genomes across a large radiation of phyla.</title>
        <authorList>
            <person name="Brown C.T."/>
            <person name="Hug L.A."/>
            <person name="Thomas B.C."/>
            <person name="Sharon I."/>
            <person name="Castelle C.J."/>
            <person name="Singh A."/>
            <person name="Wilkins M.J."/>
            <person name="Williams K.H."/>
            <person name="Banfield J.F."/>
        </authorList>
    </citation>
    <scope>NUCLEOTIDE SEQUENCE [LARGE SCALE GENOMIC DNA]</scope>
</reference>
<organism evidence="3 4">
    <name type="scientific">Candidatus Shapirobacteria bacterium GW2011_GWE1_38_10</name>
    <dbReference type="NCBI Taxonomy" id="1618488"/>
    <lineage>
        <taxon>Bacteria</taxon>
        <taxon>Candidatus Shapironibacteriota</taxon>
    </lineage>
</organism>
<name>A0A0G0L7Z7_9BACT</name>
<dbReference type="InterPro" id="IPR013783">
    <property type="entry name" value="Ig-like_fold"/>
</dbReference>
<gene>
    <name evidence="3" type="ORF">US68_C0024G0006</name>
</gene>